<gene>
    <name evidence="1" type="ORF">D9615_006064</name>
</gene>
<name>A0A8H5H9C4_9AGAR</name>
<keyword evidence="2" id="KW-1185">Reference proteome</keyword>
<sequence length="91" mass="9908">MGVKLRKLHLVTAAQPSMVTSEPDRGLTYRFCSDRMLNYPPNAVPFFSRSQDGALSDVKIRAFLANASAWIPPSRDEYSPLAVCTCGSASA</sequence>
<organism evidence="1 2">
    <name type="scientific">Tricholomella constricta</name>
    <dbReference type="NCBI Taxonomy" id="117010"/>
    <lineage>
        <taxon>Eukaryota</taxon>
        <taxon>Fungi</taxon>
        <taxon>Dikarya</taxon>
        <taxon>Basidiomycota</taxon>
        <taxon>Agaricomycotina</taxon>
        <taxon>Agaricomycetes</taxon>
        <taxon>Agaricomycetidae</taxon>
        <taxon>Agaricales</taxon>
        <taxon>Tricholomatineae</taxon>
        <taxon>Lyophyllaceae</taxon>
        <taxon>Tricholomella</taxon>
    </lineage>
</organism>
<dbReference type="EMBL" id="JAACJP010000017">
    <property type="protein sequence ID" value="KAF5379046.1"/>
    <property type="molecule type" value="Genomic_DNA"/>
</dbReference>
<proteinExistence type="predicted"/>
<protein>
    <submittedName>
        <fullName evidence="1">Uncharacterized protein</fullName>
    </submittedName>
</protein>
<dbReference type="Proteomes" id="UP000565441">
    <property type="component" value="Unassembled WGS sequence"/>
</dbReference>
<reference evidence="1 2" key="1">
    <citation type="journal article" date="2020" name="ISME J.">
        <title>Uncovering the hidden diversity of litter-decomposition mechanisms in mushroom-forming fungi.</title>
        <authorList>
            <person name="Floudas D."/>
            <person name="Bentzer J."/>
            <person name="Ahren D."/>
            <person name="Johansson T."/>
            <person name="Persson P."/>
            <person name="Tunlid A."/>
        </authorList>
    </citation>
    <scope>NUCLEOTIDE SEQUENCE [LARGE SCALE GENOMIC DNA]</scope>
    <source>
        <strain evidence="1 2">CBS 661.87</strain>
    </source>
</reference>
<evidence type="ECO:0000313" key="1">
    <source>
        <dbReference type="EMBL" id="KAF5379046.1"/>
    </source>
</evidence>
<comment type="caution">
    <text evidence="1">The sequence shown here is derived from an EMBL/GenBank/DDBJ whole genome shotgun (WGS) entry which is preliminary data.</text>
</comment>
<accession>A0A8H5H9C4</accession>
<dbReference type="AlphaFoldDB" id="A0A8H5H9C4"/>
<evidence type="ECO:0000313" key="2">
    <source>
        <dbReference type="Proteomes" id="UP000565441"/>
    </source>
</evidence>